<name>A0A0L8VB89_9BACT</name>
<accession>A0A0L8VB89</accession>
<protein>
    <submittedName>
        <fullName evidence="1">Uncharacterized protein</fullName>
    </submittedName>
</protein>
<keyword evidence="2" id="KW-1185">Reference proteome</keyword>
<organism evidence="1 2">
    <name type="scientific">Sunxiuqinia dokdonensis</name>
    <dbReference type="NCBI Taxonomy" id="1409788"/>
    <lineage>
        <taxon>Bacteria</taxon>
        <taxon>Pseudomonadati</taxon>
        <taxon>Bacteroidota</taxon>
        <taxon>Bacteroidia</taxon>
        <taxon>Marinilabiliales</taxon>
        <taxon>Prolixibacteraceae</taxon>
        <taxon>Sunxiuqinia</taxon>
    </lineage>
</organism>
<sequence length="221" mass="25682">MSTNFNFSFGSLTQRGDRIDTLLQRDAEQFSGMGYDEEYRLGLKSKVDYFRNLPSDEYWEGQQMLRTDAKKKLLVSLTDQLGDLRFRAKLALGEKSVEYRSLRFAKLQTMKEQDLLIYAKHVCTTCRNMMDKLAKRSITEEMLVMIEETATGLDDAIDEQRLMISTREAKTFEREEKANEIYAIIAEVCEVGKKIWDDVNPACYNDYVIYGSKDTIPEDEH</sequence>
<dbReference type="STRING" id="1409788.NC99_14420"/>
<comment type="caution">
    <text evidence="1">The sequence shown here is derived from an EMBL/GenBank/DDBJ whole genome shotgun (WGS) entry which is preliminary data.</text>
</comment>
<dbReference type="EMBL" id="LGIA01000075">
    <property type="protein sequence ID" value="KOH45735.1"/>
    <property type="molecule type" value="Genomic_DNA"/>
</dbReference>
<reference evidence="2" key="1">
    <citation type="submission" date="2015-07" db="EMBL/GenBank/DDBJ databases">
        <title>Genome sequencing of Sunxiuqinia dokdonensis strain SK.</title>
        <authorList>
            <person name="Ahn S."/>
            <person name="Kim B.-C."/>
        </authorList>
    </citation>
    <scope>NUCLEOTIDE SEQUENCE [LARGE SCALE GENOMIC DNA]</scope>
    <source>
        <strain evidence="2">SK</strain>
    </source>
</reference>
<evidence type="ECO:0000313" key="1">
    <source>
        <dbReference type="EMBL" id="KOH45735.1"/>
    </source>
</evidence>
<dbReference type="RefSeq" id="WP_053181158.1">
    <property type="nucleotide sequence ID" value="NZ_LGIA01000075.1"/>
</dbReference>
<dbReference type="AlphaFoldDB" id="A0A0L8VB89"/>
<dbReference type="OrthoDB" id="1116693at2"/>
<proteinExistence type="predicted"/>
<dbReference type="Proteomes" id="UP000036958">
    <property type="component" value="Unassembled WGS sequence"/>
</dbReference>
<evidence type="ECO:0000313" key="2">
    <source>
        <dbReference type="Proteomes" id="UP000036958"/>
    </source>
</evidence>
<gene>
    <name evidence="1" type="ORF">NC99_14420</name>
</gene>